<comment type="caution">
    <text evidence="1">The sequence shown here is derived from an EMBL/GenBank/DDBJ whole genome shotgun (WGS) entry which is preliminary data.</text>
</comment>
<dbReference type="AlphaFoldDB" id="A0AAW7YY15"/>
<evidence type="ECO:0000313" key="1">
    <source>
        <dbReference type="EMBL" id="MDO6575625.1"/>
    </source>
</evidence>
<name>A0AAW7YY15_9STAP</name>
<protein>
    <submittedName>
        <fullName evidence="1">Uncharacterized protein</fullName>
    </submittedName>
</protein>
<feature type="non-terminal residue" evidence="1">
    <location>
        <position position="68"/>
    </location>
</feature>
<dbReference type="Proteomes" id="UP001170310">
    <property type="component" value="Unassembled WGS sequence"/>
</dbReference>
<accession>A0AAW7YY15</accession>
<proteinExistence type="predicted"/>
<keyword evidence="2" id="KW-1185">Reference proteome</keyword>
<gene>
    <name evidence="1" type="ORF">Q4528_16060</name>
</gene>
<dbReference type="EMBL" id="JAUOQO010000980">
    <property type="protein sequence ID" value="MDO6575625.1"/>
    <property type="molecule type" value="Genomic_DNA"/>
</dbReference>
<organism evidence="1 2">
    <name type="scientific">Staphylococcus pasteuri_A</name>
    <dbReference type="NCBI Taxonomy" id="3062664"/>
    <lineage>
        <taxon>Bacteria</taxon>
        <taxon>Bacillati</taxon>
        <taxon>Bacillota</taxon>
        <taxon>Bacilli</taxon>
        <taxon>Bacillales</taxon>
        <taxon>Staphylococcaceae</taxon>
        <taxon>Staphylococcus</taxon>
    </lineage>
</organism>
<evidence type="ECO:0000313" key="2">
    <source>
        <dbReference type="Proteomes" id="UP001170310"/>
    </source>
</evidence>
<sequence length="68" mass="7807">MVLKVLLGTDVRDVAINARGPQTYFFDSTQLNRWKVSRANLATGSEYLNQQAYQSWSQRYQTSLMMTG</sequence>
<dbReference type="RefSeq" id="WP_303522774.1">
    <property type="nucleotide sequence ID" value="NZ_JAUOQO010000980.1"/>
</dbReference>
<reference evidence="1" key="1">
    <citation type="submission" date="2023-07" db="EMBL/GenBank/DDBJ databases">
        <title>Genome content predicts the carbon catabolic preferences of heterotrophic bacteria.</title>
        <authorList>
            <person name="Gralka M."/>
        </authorList>
    </citation>
    <scope>NUCLEOTIDE SEQUENCE</scope>
    <source>
        <strain evidence="1">E2R20</strain>
    </source>
</reference>